<proteinExistence type="predicted"/>
<protein>
    <submittedName>
        <fullName evidence="1">8191_t:CDS:1</fullName>
    </submittedName>
</protein>
<dbReference type="EMBL" id="CAJVPZ010081539">
    <property type="protein sequence ID" value="CAG8808578.1"/>
    <property type="molecule type" value="Genomic_DNA"/>
</dbReference>
<dbReference type="AlphaFoldDB" id="A0A9N9PEC7"/>
<gene>
    <name evidence="1" type="ORF">RFULGI_LOCUS18499</name>
</gene>
<organism evidence="1 2">
    <name type="scientific">Racocetra fulgida</name>
    <dbReference type="NCBI Taxonomy" id="60492"/>
    <lineage>
        <taxon>Eukaryota</taxon>
        <taxon>Fungi</taxon>
        <taxon>Fungi incertae sedis</taxon>
        <taxon>Mucoromycota</taxon>
        <taxon>Glomeromycotina</taxon>
        <taxon>Glomeromycetes</taxon>
        <taxon>Diversisporales</taxon>
        <taxon>Gigasporaceae</taxon>
        <taxon>Racocetra</taxon>
    </lineage>
</organism>
<evidence type="ECO:0000313" key="2">
    <source>
        <dbReference type="Proteomes" id="UP000789396"/>
    </source>
</evidence>
<feature type="non-terminal residue" evidence="1">
    <location>
        <position position="1"/>
    </location>
</feature>
<keyword evidence="2" id="KW-1185">Reference proteome</keyword>
<comment type="caution">
    <text evidence="1">The sequence shown here is derived from an EMBL/GenBank/DDBJ whole genome shotgun (WGS) entry which is preliminary data.</text>
</comment>
<dbReference type="Proteomes" id="UP000789396">
    <property type="component" value="Unassembled WGS sequence"/>
</dbReference>
<evidence type="ECO:0000313" key="1">
    <source>
        <dbReference type="EMBL" id="CAG8808578.1"/>
    </source>
</evidence>
<name>A0A9N9PEC7_9GLOM</name>
<feature type="non-terminal residue" evidence="1">
    <location>
        <position position="70"/>
    </location>
</feature>
<reference evidence="1" key="1">
    <citation type="submission" date="2021-06" db="EMBL/GenBank/DDBJ databases">
        <authorList>
            <person name="Kallberg Y."/>
            <person name="Tangrot J."/>
            <person name="Rosling A."/>
        </authorList>
    </citation>
    <scope>NUCLEOTIDE SEQUENCE</scope>
    <source>
        <strain evidence="1">IN212</strain>
    </source>
</reference>
<sequence length="70" mass="7716">FIATTSSLTWKRFPKNSGNDNHNTDMSPLGKESCYCTGDEKCCGTVCCDLDEKCCGNTCCDRRDKCCGDE</sequence>
<accession>A0A9N9PEC7</accession>